<feature type="compositionally biased region" description="Low complexity" evidence="6">
    <location>
        <begin position="481"/>
        <end position="496"/>
    </location>
</feature>
<evidence type="ECO:0000313" key="10">
    <source>
        <dbReference type="Proteomes" id="UP001187531"/>
    </source>
</evidence>
<keyword evidence="3 5" id="KW-0720">Serine protease</keyword>
<dbReference type="EMBL" id="JAVRJZ010000006">
    <property type="protein sequence ID" value="KAK2721572.1"/>
    <property type="molecule type" value="Genomic_DNA"/>
</dbReference>
<organism evidence="9 10">
    <name type="scientific">Artemia franciscana</name>
    <name type="common">Brine shrimp</name>
    <name type="synonym">Artemia sanfranciscana</name>
    <dbReference type="NCBI Taxonomy" id="6661"/>
    <lineage>
        <taxon>Eukaryota</taxon>
        <taxon>Metazoa</taxon>
        <taxon>Ecdysozoa</taxon>
        <taxon>Arthropoda</taxon>
        <taxon>Crustacea</taxon>
        <taxon>Branchiopoda</taxon>
        <taxon>Anostraca</taxon>
        <taxon>Artemiidae</taxon>
        <taxon>Artemia</taxon>
    </lineage>
</organism>
<dbReference type="InterPro" id="IPR001314">
    <property type="entry name" value="Peptidase_S1A"/>
</dbReference>
<feature type="region of interest" description="Disordered" evidence="6">
    <location>
        <begin position="481"/>
        <end position="500"/>
    </location>
</feature>
<evidence type="ECO:0000256" key="4">
    <source>
        <dbReference type="ARBA" id="ARBA00023157"/>
    </source>
</evidence>
<dbReference type="GO" id="GO:0004252">
    <property type="term" value="F:serine-type endopeptidase activity"/>
    <property type="evidence" value="ECO:0007669"/>
    <property type="project" value="InterPro"/>
</dbReference>
<dbReference type="PROSITE" id="PS00134">
    <property type="entry name" value="TRYPSIN_HIS"/>
    <property type="match status" value="1"/>
</dbReference>
<dbReference type="Pfam" id="PF00089">
    <property type="entry name" value="Trypsin"/>
    <property type="match status" value="1"/>
</dbReference>
<evidence type="ECO:0000256" key="5">
    <source>
        <dbReference type="RuleBase" id="RU363034"/>
    </source>
</evidence>
<dbReference type="InterPro" id="IPR009003">
    <property type="entry name" value="Peptidase_S1_PA"/>
</dbReference>
<dbReference type="PRINTS" id="PR00722">
    <property type="entry name" value="CHYMOTRYPSIN"/>
</dbReference>
<dbReference type="GO" id="GO:0006508">
    <property type="term" value="P:proteolysis"/>
    <property type="evidence" value="ECO:0007669"/>
    <property type="project" value="UniProtKB-KW"/>
</dbReference>
<keyword evidence="2 5" id="KW-0378">Hydrolase</keyword>
<evidence type="ECO:0000256" key="2">
    <source>
        <dbReference type="ARBA" id="ARBA00022801"/>
    </source>
</evidence>
<feature type="domain" description="Peptidase S1" evidence="8">
    <location>
        <begin position="519"/>
        <end position="762"/>
    </location>
</feature>
<evidence type="ECO:0000256" key="7">
    <source>
        <dbReference type="SAM" id="SignalP"/>
    </source>
</evidence>
<feature type="chain" id="PRO_5041891742" description="Peptidase S1 domain-containing protein" evidence="7">
    <location>
        <begin position="23"/>
        <end position="766"/>
    </location>
</feature>
<dbReference type="AlphaFoldDB" id="A0AA88LEA0"/>
<dbReference type="PROSITE" id="PS50240">
    <property type="entry name" value="TRYPSIN_DOM"/>
    <property type="match status" value="1"/>
</dbReference>
<dbReference type="PANTHER" id="PTHR24252">
    <property type="entry name" value="ACROSIN-RELATED"/>
    <property type="match status" value="1"/>
</dbReference>
<feature type="signal peptide" evidence="7">
    <location>
        <begin position="1"/>
        <end position="22"/>
    </location>
</feature>
<sequence>MICHFWAFPVAIWISFAKLSLCSPIGDYIAVQEGQERSSRYLKIKPKSCKGPEGNWGVCMFNYECTRLKGTVLATCVDGFLFGACCQTDVDAAIAVIVSSTANVAKPPLADTTEPPEIDNILSGAVSPQDIEQLQKKFLTLHATGNLFTSHLHSESEGTILGMQNNAESGAMNATEVQNEANALSNEVKYGELNSVNFTEALVNTNTVTFSTATVLTTMTNPYLSENYNSTSSTGLIKMTPVPSINNESIDIKTVNLSNDHSLYPNQDNFLAPSAEEENVLQASVNSTAYPSLATESDDNPPFLSTPKVEKQMISTTTSPTSTVQTKLTKLPVRLPNLTPEQVSTWKGGLITWTIPSDSTHTTPLTWTVKIPAKLHTQIDNDIGTISDNKIGSDKIPVPIIAEYDSQFVGGLNHSVKSPSTEYSVNKGTDTIKPADLLQYLVSNPPKWVVEELLSDLTGLENDQPEAVLDNQLIRDSKLTTTTSSTTTTTTTTTTSAPKRKLDYRTDCGVQPLVPQGRIVGGKQASYGRFPWQVLIRESSWFGIFTKNKCGGVLIADKWVISAAHCQPGFLSQLVVLLGEHDISNKGNKISTETRNVKRVIRHKDYVEKTFENDLALLELETPITRKPNIVPICLPPEGVGSFVSKSAIVSGWGKLSVSGPTPTVLQEVDVPIMTNSECHDMFQKAGHTKKVLDSFLCAGYPEGLKDSCEGDSGGPLQMKSEDGRWILVGTVSHGIKCAYPNLPGVYMRMTYYKPWISRVTGTHFP</sequence>
<dbReference type="Gene3D" id="2.40.10.10">
    <property type="entry name" value="Trypsin-like serine proteases"/>
    <property type="match status" value="1"/>
</dbReference>
<keyword evidence="4" id="KW-1015">Disulfide bond</keyword>
<dbReference type="PROSITE" id="PS00135">
    <property type="entry name" value="TRYPSIN_SER"/>
    <property type="match status" value="1"/>
</dbReference>
<dbReference type="InterPro" id="IPR018114">
    <property type="entry name" value="TRYPSIN_HIS"/>
</dbReference>
<dbReference type="FunFam" id="2.40.10.10:FF:000006">
    <property type="entry name" value="Serine proteinase stubble"/>
    <property type="match status" value="1"/>
</dbReference>
<dbReference type="SMART" id="SM00020">
    <property type="entry name" value="Tryp_SPc"/>
    <property type="match status" value="1"/>
</dbReference>
<evidence type="ECO:0000313" key="9">
    <source>
        <dbReference type="EMBL" id="KAK2721571.1"/>
    </source>
</evidence>
<comment type="caution">
    <text evidence="9">The sequence shown here is derived from an EMBL/GenBank/DDBJ whole genome shotgun (WGS) entry which is preliminary data.</text>
</comment>
<keyword evidence="10" id="KW-1185">Reference proteome</keyword>
<keyword evidence="7" id="KW-0732">Signal</keyword>
<protein>
    <recommendedName>
        <fullName evidence="8">Peptidase S1 domain-containing protein</fullName>
    </recommendedName>
</protein>
<name>A0AA88LEA0_ARTSF</name>
<accession>A0AA88LEA0</accession>
<dbReference type="EMBL" id="JAVRJZ010000006">
    <property type="protein sequence ID" value="KAK2721570.1"/>
    <property type="molecule type" value="Genomic_DNA"/>
</dbReference>
<dbReference type="SUPFAM" id="SSF50494">
    <property type="entry name" value="Trypsin-like serine proteases"/>
    <property type="match status" value="1"/>
</dbReference>
<gene>
    <name evidence="9" type="ORF">QYM36_003756</name>
</gene>
<reference evidence="9" key="1">
    <citation type="submission" date="2023-07" db="EMBL/GenBank/DDBJ databases">
        <title>Chromosome-level genome assembly of Artemia franciscana.</title>
        <authorList>
            <person name="Jo E."/>
        </authorList>
    </citation>
    <scope>NUCLEOTIDE SEQUENCE</scope>
    <source>
        <tissue evidence="9">Whole body</tissue>
    </source>
</reference>
<proteinExistence type="predicted"/>
<dbReference type="PANTHER" id="PTHR24252:SF10">
    <property type="entry name" value="SERINE PROTEASE 56"/>
    <property type="match status" value="1"/>
</dbReference>
<dbReference type="InterPro" id="IPR001254">
    <property type="entry name" value="Trypsin_dom"/>
</dbReference>
<dbReference type="Proteomes" id="UP001187531">
    <property type="component" value="Unassembled WGS sequence"/>
</dbReference>
<evidence type="ECO:0000256" key="6">
    <source>
        <dbReference type="SAM" id="MobiDB-lite"/>
    </source>
</evidence>
<dbReference type="CDD" id="cd00190">
    <property type="entry name" value="Tryp_SPc"/>
    <property type="match status" value="1"/>
</dbReference>
<dbReference type="InterPro" id="IPR033116">
    <property type="entry name" value="TRYPSIN_SER"/>
</dbReference>
<dbReference type="InterPro" id="IPR043504">
    <property type="entry name" value="Peptidase_S1_PA_chymotrypsin"/>
</dbReference>
<dbReference type="EMBL" id="JAVRJZ010000006">
    <property type="protein sequence ID" value="KAK2721571.1"/>
    <property type="molecule type" value="Genomic_DNA"/>
</dbReference>
<evidence type="ECO:0000256" key="1">
    <source>
        <dbReference type="ARBA" id="ARBA00022670"/>
    </source>
</evidence>
<evidence type="ECO:0000256" key="3">
    <source>
        <dbReference type="ARBA" id="ARBA00022825"/>
    </source>
</evidence>
<evidence type="ECO:0000259" key="8">
    <source>
        <dbReference type="PROSITE" id="PS50240"/>
    </source>
</evidence>
<dbReference type="EMBL" id="JAVRJZ010000006">
    <property type="protein sequence ID" value="KAK2721569.1"/>
    <property type="molecule type" value="Genomic_DNA"/>
</dbReference>
<keyword evidence="1 5" id="KW-0645">Protease</keyword>